<evidence type="ECO:0000256" key="4">
    <source>
        <dbReference type="ARBA" id="ARBA00022989"/>
    </source>
</evidence>
<dbReference type="EC" id="2.3.1.225" evidence="7"/>
<keyword evidence="11" id="KW-1185">Reference proteome</keyword>
<comment type="domain">
    <text evidence="7">The DHHC domain is required for palmitoyltransferase activity.</text>
</comment>
<dbReference type="GO" id="GO:0016020">
    <property type="term" value="C:membrane"/>
    <property type="evidence" value="ECO:0007669"/>
    <property type="project" value="UniProtKB-SubCell"/>
</dbReference>
<evidence type="ECO:0000313" key="11">
    <source>
        <dbReference type="Proteomes" id="UP001295423"/>
    </source>
</evidence>
<feature type="region of interest" description="Disordered" evidence="8">
    <location>
        <begin position="304"/>
        <end position="328"/>
    </location>
</feature>
<dbReference type="GO" id="GO:0005794">
    <property type="term" value="C:Golgi apparatus"/>
    <property type="evidence" value="ECO:0007669"/>
    <property type="project" value="TreeGrafter"/>
</dbReference>
<dbReference type="InterPro" id="IPR001594">
    <property type="entry name" value="Palmitoyltrfase_DHHC"/>
</dbReference>
<reference evidence="10" key="1">
    <citation type="submission" date="2023-08" db="EMBL/GenBank/DDBJ databases">
        <authorList>
            <person name="Audoor S."/>
            <person name="Bilcke G."/>
        </authorList>
    </citation>
    <scope>NUCLEOTIDE SEQUENCE</scope>
</reference>
<evidence type="ECO:0000313" key="10">
    <source>
        <dbReference type="EMBL" id="CAJ1965927.1"/>
    </source>
</evidence>
<evidence type="ECO:0000256" key="3">
    <source>
        <dbReference type="ARBA" id="ARBA00022692"/>
    </source>
</evidence>
<sequence>MAESERKIRENGLQSPYSPAQVSTWVFLPFLLVEFGLVASPLMPIAVSIPVTLVVFGIAGAATYYAYVTMSTDPSDVRIFSNPQNRKNDKVEYQAPTRTTDDTIKHCWICEADVIQTSMHCKFCQKCVEGFDHHCMWLNTCVGKKNYHLFLKTMNCIISLLVSHMAVQIALLIDMYANPKGTTRELSEQWLGLTSDSSLQSSKDATTLGVTIGMGAFIVMDLIALSLMLQLWNFHQKLKREKLTTYQFIIKDNQRRREARHLEEELDRKRDSQKAKALAEKRKGDYFKLHWGGILATSCGIKSCDPLRQEPQRTTKTGDGDDEEHGES</sequence>
<dbReference type="InterPro" id="IPR039859">
    <property type="entry name" value="PFA4/ZDH16/20/ERF2-like"/>
</dbReference>
<accession>A0AAD2G7X0</accession>
<evidence type="ECO:0000259" key="9">
    <source>
        <dbReference type="Pfam" id="PF01529"/>
    </source>
</evidence>
<feature type="domain" description="Palmitoyltransferase DHHC" evidence="9">
    <location>
        <begin position="103"/>
        <end position="250"/>
    </location>
</feature>
<evidence type="ECO:0000256" key="5">
    <source>
        <dbReference type="ARBA" id="ARBA00023136"/>
    </source>
</evidence>
<evidence type="ECO:0000256" key="6">
    <source>
        <dbReference type="ARBA" id="ARBA00023315"/>
    </source>
</evidence>
<feature type="transmembrane region" description="Helical" evidence="7">
    <location>
        <begin position="208"/>
        <end position="232"/>
    </location>
</feature>
<feature type="transmembrane region" description="Helical" evidence="7">
    <location>
        <begin position="45"/>
        <end position="68"/>
    </location>
</feature>
<dbReference type="Pfam" id="PF01529">
    <property type="entry name" value="DHHC"/>
    <property type="match status" value="1"/>
</dbReference>
<dbReference type="PROSITE" id="PS50216">
    <property type="entry name" value="DHHC"/>
    <property type="match status" value="1"/>
</dbReference>
<name>A0AAD2G7X0_9STRA</name>
<comment type="subcellular location">
    <subcellularLocation>
        <location evidence="1">Membrane</location>
        <topology evidence="1">Multi-pass membrane protein</topology>
    </subcellularLocation>
</comment>
<keyword evidence="3 7" id="KW-0812">Transmembrane</keyword>
<feature type="transmembrane region" description="Helical" evidence="7">
    <location>
        <begin position="20"/>
        <end position="39"/>
    </location>
</feature>
<comment type="caution">
    <text evidence="10">The sequence shown here is derived from an EMBL/GenBank/DDBJ whole genome shotgun (WGS) entry which is preliminary data.</text>
</comment>
<dbReference type="GO" id="GO:0005783">
    <property type="term" value="C:endoplasmic reticulum"/>
    <property type="evidence" value="ECO:0007669"/>
    <property type="project" value="TreeGrafter"/>
</dbReference>
<dbReference type="PANTHER" id="PTHR22883">
    <property type="entry name" value="ZINC FINGER DHHC DOMAIN CONTAINING PROTEIN"/>
    <property type="match status" value="1"/>
</dbReference>
<dbReference type="Proteomes" id="UP001295423">
    <property type="component" value="Unassembled WGS sequence"/>
</dbReference>
<keyword evidence="5 7" id="KW-0472">Membrane</keyword>
<keyword evidence="4 7" id="KW-1133">Transmembrane helix</keyword>
<comment type="catalytic activity">
    <reaction evidence="7">
        <text>L-cysteinyl-[protein] + hexadecanoyl-CoA = S-hexadecanoyl-L-cysteinyl-[protein] + CoA</text>
        <dbReference type="Rhea" id="RHEA:36683"/>
        <dbReference type="Rhea" id="RHEA-COMP:10131"/>
        <dbReference type="Rhea" id="RHEA-COMP:11032"/>
        <dbReference type="ChEBI" id="CHEBI:29950"/>
        <dbReference type="ChEBI" id="CHEBI:57287"/>
        <dbReference type="ChEBI" id="CHEBI:57379"/>
        <dbReference type="ChEBI" id="CHEBI:74151"/>
        <dbReference type="EC" id="2.3.1.225"/>
    </reaction>
</comment>
<dbReference type="GO" id="GO:0006612">
    <property type="term" value="P:protein targeting to membrane"/>
    <property type="evidence" value="ECO:0007669"/>
    <property type="project" value="TreeGrafter"/>
</dbReference>
<keyword evidence="6 7" id="KW-0012">Acyltransferase</keyword>
<proteinExistence type="inferred from homology"/>
<evidence type="ECO:0000256" key="8">
    <source>
        <dbReference type="SAM" id="MobiDB-lite"/>
    </source>
</evidence>
<gene>
    <name evidence="10" type="ORF">CYCCA115_LOCUS21514</name>
</gene>
<keyword evidence="2 7" id="KW-0808">Transferase</keyword>
<dbReference type="GO" id="GO:0019706">
    <property type="term" value="F:protein-cysteine S-palmitoyltransferase activity"/>
    <property type="evidence" value="ECO:0007669"/>
    <property type="project" value="UniProtKB-EC"/>
</dbReference>
<evidence type="ECO:0000256" key="1">
    <source>
        <dbReference type="ARBA" id="ARBA00004141"/>
    </source>
</evidence>
<evidence type="ECO:0000256" key="2">
    <source>
        <dbReference type="ARBA" id="ARBA00022679"/>
    </source>
</evidence>
<dbReference type="EMBL" id="CAKOGP040002236">
    <property type="protein sequence ID" value="CAJ1965927.1"/>
    <property type="molecule type" value="Genomic_DNA"/>
</dbReference>
<dbReference type="PANTHER" id="PTHR22883:SF203">
    <property type="entry name" value="PALMITOYLTRANSFERASE"/>
    <property type="match status" value="1"/>
</dbReference>
<evidence type="ECO:0000256" key="7">
    <source>
        <dbReference type="RuleBase" id="RU079119"/>
    </source>
</evidence>
<feature type="compositionally biased region" description="Basic and acidic residues" evidence="8">
    <location>
        <begin position="305"/>
        <end position="319"/>
    </location>
</feature>
<feature type="transmembrane region" description="Helical" evidence="7">
    <location>
        <begin position="154"/>
        <end position="177"/>
    </location>
</feature>
<dbReference type="AlphaFoldDB" id="A0AAD2G7X0"/>
<organism evidence="10 11">
    <name type="scientific">Cylindrotheca closterium</name>
    <dbReference type="NCBI Taxonomy" id="2856"/>
    <lineage>
        <taxon>Eukaryota</taxon>
        <taxon>Sar</taxon>
        <taxon>Stramenopiles</taxon>
        <taxon>Ochrophyta</taxon>
        <taxon>Bacillariophyta</taxon>
        <taxon>Bacillariophyceae</taxon>
        <taxon>Bacillariophycidae</taxon>
        <taxon>Bacillariales</taxon>
        <taxon>Bacillariaceae</taxon>
        <taxon>Cylindrotheca</taxon>
    </lineage>
</organism>
<comment type="similarity">
    <text evidence="7">Belongs to the DHHC palmitoyltransferase family.</text>
</comment>
<protein>
    <recommendedName>
        <fullName evidence="7">Palmitoyltransferase</fullName>
        <ecNumber evidence="7">2.3.1.225</ecNumber>
    </recommendedName>
</protein>